<dbReference type="InterPro" id="IPR051531">
    <property type="entry name" value="N-acetyltransferase"/>
</dbReference>
<dbReference type="PANTHER" id="PTHR43792">
    <property type="entry name" value="GNAT FAMILY, PUTATIVE (AFU_ORTHOLOGUE AFUA_3G00765)-RELATED-RELATED"/>
    <property type="match status" value="1"/>
</dbReference>
<dbReference type="GO" id="GO:0016747">
    <property type="term" value="F:acyltransferase activity, transferring groups other than amino-acyl groups"/>
    <property type="evidence" value="ECO:0007669"/>
    <property type="project" value="InterPro"/>
</dbReference>
<dbReference type="AlphaFoldDB" id="A0A1X7K5R0"/>
<gene>
    <name evidence="2" type="ORF">SAMN06296010_2121</name>
</gene>
<reference evidence="3" key="1">
    <citation type="submission" date="2017-04" db="EMBL/GenBank/DDBJ databases">
        <authorList>
            <person name="Varghese N."/>
            <person name="Submissions S."/>
        </authorList>
    </citation>
    <scope>NUCLEOTIDE SEQUENCE [LARGE SCALE GENOMIC DNA]</scope>
    <source>
        <strain evidence="3">VKM Ac-2510</strain>
    </source>
</reference>
<dbReference type="EMBL" id="FXAY01000003">
    <property type="protein sequence ID" value="SMG36192.1"/>
    <property type="molecule type" value="Genomic_DNA"/>
</dbReference>
<keyword evidence="3" id="KW-1185">Reference proteome</keyword>
<dbReference type="STRING" id="150121.SAMN06296010_2121"/>
<dbReference type="SUPFAM" id="SSF55729">
    <property type="entry name" value="Acyl-CoA N-acyltransferases (Nat)"/>
    <property type="match status" value="1"/>
</dbReference>
<protein>
    <submittedName>
        <fullName evidence="2">Protein N-acetyltransferase, RimJ/RimL family</fullName>
    </submittedName>
</protein>
<accession>A0A1X7K5R0</accession>
<organism evidence="2 3">
    <name type="scientific">Agreia pratensis</name>
    <dbReference type="NCBI Taxonomy" id="150121"/>
    <lineage>
        <taxon>Bacteria</taxon>
        <taxon>Bacillati</taxon>
        <taxon>Actinomycetota</taxon>
        <taxon>Actinomycetes</taxon>
        <taxon>Micrococcales</taxon>
        <taxon>Microbacteriaceae</taxon>
        <taxon>Agreia</taxon>
    </lineage>
</organism>
<dbReference type="RefSeq" id="WP_085485747.1">
    <property type="nucleotide sequence ID" value="NZ_FXAY01000003.1"/>
</dbReference>
<dbReference type="InterPro" id="IPR000182">
    <property type="entry name" value="GNAT_dom"/>
</dbReference>
<dbReference type="OrthoDB" id="2061990at2"/>
<dbReference type="PROSITE" id="PS51186">
    <property type="entry name" value="GNAT"/>
    <property type="match status" value="1"/>
</dbReference>
<dbReference type="Gene3D" id="3.40.630.30">
    <property type="match status" value="1"/>
</dbReference>
<evidence type="ECO:0000259" key="1">
    <source>
        <dbReference type="PROSITE" id="PS51186"/>
    </source>
</evidence>
<dbReference type="Pfam" id="PF13302">
    <property type="entry name" value="Acetyltransf_3"/>
    <property type="match status" value="1"/>
</dbReference>
<name>A0A1X7K5R0_9MICO</name>
<feature type="domain" description="N-acetyltransferase" evidence="1">
    <location>
        <begin position="14"/>
        <end position="170"/>
    </location>
</feature>
<dbReference type="PANTHER" id="PTHR43792:SF13">
    <property type="entry name" value="ACETYLTRANSFERASE"/>
    <property type="match status" value="1"/>
</dbReference>
<sequence>MTTPRVRLAFLGDEVYALLQHGDLAGASRRSRLDLPQAFVTSESWLWPVFRAKIAADPAAEAVVVRAIVDAETNVVVGHAGFHAPPDARGMLEVGYTVLEAHRRQGYATSTVSLLLQEAAEHAASVVRASVSPDNVASLAVVRKLGFVHVGEEIDDEDGLELVYERIPAAQNALPPSR</sequence>
<keyword evidence="2" id="KW-0808">Transferase</keyword>
<proteinExistence type="predicted"/>
<dbReference type="InterPro" id="IPR016181">
    <property type="entry name" value="Acyl_CoA_acyltransferase"/>
</dbReference>
<dbReference type="CDD" id="cd04301">
    <property type="entry name" value="NAT_SF"/>
    <property type="match status" value="1"/>
</dbReference>
<evidence type="ECO:0000313" key="3">
    <source>
        <dbReference type="Proteomes" id="UP000193244"/>
    </source>
</evidence>
<evidence type="ECO:0000313" key="2">
    <source>
        <dbReference type="EMBL" id="SMG36192.1"/>
    </source>
</evidence>
<dbReference type="Proteomes" id="UP000193244">
    <property type="component" value="Unassembled WGS sequence"/>
</dbReference>